<keyword evidence="1" id="KW-1133">Transmembrane helix</keyword>
<keyword evidence="3" id="KW-1185">Reference proteome</keyword>
<sequence>MAAGSATGSGLFKFLRPGRLQSTDIQAAAMWGVAAATGALWVIQGIVMSEVEKFGNINWHAYAIVKHLGDAICFYGRRMRGI</sequence>
<name>A0A835DBI1_TETSI</name>
<keyword evidence="1" id="KW-0472">Membrane</keyword>
<reference evidence="2 3" key="1">
    <citation type="submission" date="2020-04" db="EMBL/GenBank/DDBJ databases">
        <title>Plant Genome Project.</title>
        <authorList>
            <person name="Zhang R.-G."/>
        </authorList>
    </citation>
    <scope>NUCLEOTIDE SEQUENCE [LARGE SCALE GENOMIC DNA]</scope>
    <source>
        <strain evidence="2">YNK0</strain>
        <tissue evidence="2">Leaf</tissue>
    </source>
</reference>
<dbReference type="AlphaFoldDB" id="A0A835DBI1"/>
<dbReference type="OrthoDB" id="97at2759"/>
<dbReference type="EMBL" id="JABCRI010000012">
    <property type="protein sequence ID" value="KAF8397051.1"/>
    <property type="molecule type" value="Genomic_DNA"/>
</dbReference>
<evidence type="ECO:0000313" key="2">
    <source>
        <dbReference type="EMBL" id="KAF8397051.1"/>
    </source>
</evidence>
<proteinExistence type="predicted"/>
<evidence type="ECO:0000313" key="3">
    <source>
        <dbReference type="Proteomes" id="UP000655225"/>
    </source>
</evidence>
<organism evidence="2 3">
    <name type="scientific">Tetracentron sinense</name>
    <name type="common">Spur-leaf</name>
    <dbReference type="NCBI Taxonomy" id="13715"/>
    <lineage>
        <taxon>Eukaryota</taxon>
        <taxon>Viridiplantae</taxon>
        <taxon>Streptophyta</taxon>
        <taxon>Embryophyta</taxon>
        <taxon>Tracheophyta</taxon>
        <taxon>Spermatophyta</taxon>
        <taxon>Magnoliopsida</taxon>
        <taxon>Trochodendrales</taxon>
        <taxon>Trochodendraceae</taxon>
        <taxon>Tetracentron</taxon>
    </lineage>
</organism>
<evidence type="ECO:0000256" key="1">
    <source>
        <dbReference type="SAM" id="Phobius"/>
    </source>
</evidence>
<feature type="transmembrane region" description="Helical" evidence="1">
    <location>
        <begin position="25"/>
        <end position="43"/>
    </location>
</feature>
<gene>
    <name evidence="2" type="ORF">HHK36_018689</name>
</gene>
<comment type="caution">
    <text evidence="2">The sequence shown here is derived from an EMBL/GenBank/DDBJ whole genome shotgun (WGS) entry which is preliminary data.</text>
</comment>
<accession>A0A835DBI1</accession>
<keyword evidence="1" id="KW-0812">Transmembrane</keyword>
<protein>
    <submittedName>
        <fullName evidence="2">Uncharacterized protein</fullName>
    </submittedName>
</protein>
<dbReference type="Proteomes" id="UP000655225">
    <property type="component" value="Unassembled WGS sequence"/>
</dbReference>